<keyword evidence="3" id="KW-1185">Reference proteome</keyword>
<protein>
    <submittedName>
        <fullName evidence="2">Uncharacterized protein</fullName>
    </submittedName>
</protein>
<feature type="chain" id="PRO_5012173646" evidence="1">
    <location>
        <begin position="22"/>
        <end position="161"/>
    </location>
</feature>
<organism evidence="2 3">
    <name type="scientific">Sphingopyxis witflariensis</name>
    <dbReference type="NCBI Taxonomy" id="173675"/>
    <lineage>
        <taxon>Bacteria</taxon>
        <taxon>Pseudomonadati</taxon>
        <taxon>Pseudomonadota</taxon>
        <taxon>Alphaproteobacteria</taxon>
        <taxon>Sphingomonadales</taxon>
        <taxon>Sphingomonadaceae</taxon>
        <taxon>Sphingopyxis</taxon>
    </lineage>
</organism>
<dbReference type="Proteomes" id="UP000197097">
    <property type="component" value="Unassembled WGS sequence"/>
</dbReference>
<dbReference type="AlphaFoldDB" id="A0A246K4W4"/>
<feature type="signal peptide" evidence="1">
    <location>
        <begin position="1"/>
        <end position="21"/>
    </location>
</feature>
<evidence type="ECO:0000313" key="2">
    <source>
        <dbReference type="EMBL" id="OWR01051.1"/>
    </source>
</evidence>
<name>A0A246K4W4_9SPHN</name>
<keyword evidence="1" id="KW-0732">Signal</keyword>
<gene>
    <name evidence="2" type="ORF">CDQ91_01070</name>
</gene>
<dbReference type="EMBL" id="NISJ01000001">
    <property type="protein sequence ID" value="OWR01051.1"/>
    <property type="molecule type" value="Genomic_DNA"/>
</dbReference>
<accession>A0A246K4W4</accession>
<evidence type="ECO:0000256" key="1">
    <source>
        <dbReference type="SAM" id="SignalP"/>
    </source>
</evidence>
<comment type="caution">
    <text evidence="2">The sequence shown here is derived from an EMBL/GenBank/DDBJ whole genome shotgun (WGS) entry which is preliminary data.</text>
</comment>
<proteinExistence type="predicted"/>
<reference evidence="2 3" key="1">
    <citation type="journal article" date="2002" name="Int. J. Syst. Evol. Microbiol.">
        <title>Sphingopyxis witflariensis sp. nov., isolated from activated sludge.</title>
        <authorList>
            <person name="Kampfer P."/>
            <person name="Witzenberger R."/>
            <person name="Denner E.B."/>
            <person name="Busse H.J."/>
            <person name="Neef A."/>
        </authorList>
    </citation>
    <scope>NUCLEOTIDE SEQUENCE [LARGE SCALE GENOMIC DNA]</scope>
    <source>
        <strain evidence="2 3">DSM 14551</strain>
    </source>
</reference>
<sequence length="161" mass="17291">MRRAGALIVASALLFAAPLAAKSAAPHTPAVGSAERTAIIQTLRTHPDLRFTFRYLRVWNDGNRAIAYAEGDNGVIGGFKIILTRDGKTGWREVWGEGDGGSDSCAAGARHYRWAIELIQSHHITPDALVPGIAAHTRELERKAKKDPDLQCVGDLEGGPA</sequence>
<evidence type="ECO:0000313" key="3">
    <source>
        <dbReference type="Proteomes" id="UP000197097"/>
    </source>
</evidence>